<name>A0A370TV49_9HELO</name>
<protein>
    <recommendedName>
        <fullName evidence="9">DUF4211 domain-containing protein</fullName>
    </recommendedName>
</protein>
<evidence type="ECO:0000256" key="1">
    <source>
        <dbReference type="ARBA" id="ARBA00004141"/>
    </source>
</evidence>
<dbReference type="InterPro" id="IPR025451">
    <property type="entry name" value="DUF4211"/>
</dbReference>
<feature type="compositionally biased region" description="Acidic residues" evidence="7">
    <location>
        <begin position="879"/>
        <end position="889"/>
    </location>
</feature>
<keyword evidence="3 8" id="KW-0812">Transmembrane</keyword>
<evidence type="ECO:0000259" key="9">
    <source>
        <dbReference type="Pfam" id="PF13926"/>
    </source>
</evidence>
<feature type="region of interest" description="Disordered" evidence="7">
    <location>
        <begin position="879"/>
        <end position="911"/>
    </location>
</feature>
<reference evidence="10 11" key="1">
    <citation type="journal article" date="2018" name="IMA Fungus">
        <title>IMA Genome-F 9: Draft genome sequence of Annulohypoxylon stygium, Aspergillus mulundensis, Berkeleyomyces basicola (syn. Thielaviopsis basicola), Ceratocystis smalleyi, two Cercospora beticola strains, Coleophoma cylindrospora, Fusarium fracticaudum, Phialophora cf. hyalina, and Morchella septimelata.</title>
        <authorList>
            <person name="Wingfield B.D."/>
            <person name="Bills G.F."/>
            <person name="Dong Y."/>
            <person name="Huang W."/>
            <person name="Nel W.J."/>
            <person name="Swalarsk-Parry B.S."/>
            <person name="Vaghefi N."/>
            <person name="Wilken P.M."/>
            <person name="An Z."/>
            <person name="de Beer Z.W."/>
            <person name="De Vos L."/>
            <person name="Chen L."/>
            <person name="Duong T.A."/>
            <person name="Gao Y."/>
            <person name="Hammerbacher A."/>
            <person name="Kikkert J.R."/>
            <person name="Li Y."/>
            <person name="Li H."/>
            <person name="Li K."/>
            <person name="Li Q."/>
            <person name="Liu X."/>
            <person name="Ma X."/>
            <person name="Naidoo K."/>
            <person name="Pethybridge S.J."/>
            <person name="Sun J."/>
            <person name="Steenkamp E.T."/>
            <person name="van der Nest M.A."/>
            <person name="van Wyk S."/>
            <person name="Wingfield M.J."/>
            <person name="Xiong C."/>
            <person name="Yue Q."/>
            <person name="Zhang X."/>
        </authorList>
    </citation>
    <scope>NUCLEOTIDE SEQUENCE [LARGE SCALE GENOMIC DNA]</scope>
    <source>
        <strain evidence="10 11">BP 5553</strain>
    </source>
</reference>
<accession>A0A370TV49</accession>
<feature type="compositionally biased region" description="Basic and acidic residues" evidence="7">
    <location>
        <begin position="890"/>
        <end position="911"/>
    </location>
</feature>
<evidence type="ECO:0000256" key="6">
    <source>
        <dbReference type="ARBA" id="ARBA00023136"/>
    </source>
</evidence>
<dbReference type="GeneID" id="43596603"/>
<dbReference type="Pfam" id="PF25539">
    <property type="entry name" value="Bestrophin_2"/>
    <property type="match status" value="1"/>
</dbReference>
<keyword evidence="6 8" id="KW-0472">Membrane</keyword>
<dbReference type="OrthoDB" id="1368at2759"/>
<dbReference type="Proteomes" id="UP000254866">
    <property type="component" value="Unassembled WGS sequence"/>
</dbReference>
<feature type="compositionally biased region" description="Acidic residues" evidence="7">
    <location>
        <begin position="703"/>
        <end position="714"/>
    </location>
</feature>
<dbReference type="PANTHER" id="PTHR33281:SF16">
    <property type="match status" value="1"/>
</dbReference>
<feature type="transmembrane region" description="Helical" evidence="8">
    <location>
        <begin position="85"/>
        <end position="105"/>
    </location>
</feature>
<feature type="region of interest" description="Disordered" evidence="7">
    <location>
        <begin position="477"/>
        <end position="736"/>
    </location>
</feature>
<evidence type="ECO:0000313" key="11">
    <source>
        <dbReference type="Proteomes" id="UP000254866"/>
    </source>
</evidence>
<dbReference type="RefSeq" id="XP_031872070.1">
    <property type="nucleotide sequence ID" value="XM_032012377.1"/>
</dbReference>
<evidence type="ECO:0000256" key="2">
    <source>
        <dbReference type="ARBA" id="ARBA00022448"/>
    </source>
</evidence>
<feature type="transmembrane region" description="Helical" evidence="8">
    <location>
        <begin position="60"/>
        <end position="79"/>
    </location>
</feature>
<dbReference type="Pfam" id="PF13926">
    <property type="entry name" value="DUF4211"/>
    <property type="match status" value="1"/>
</dbReference>
<feature type="compositionally biased region" description="Basic and acidic residues" evidence="7">
    <location>
        <begin position="511"/>
        <end position="520"/>
    </location>
</feature>
<dbReference type="PANTHER" id="PTHR33281">
    <property type="entry name" value="UPF0187 PROTEIN YNEE"/>
    <property type="match status" value="1"/>
</dbReference>
<comment type="caution">
    <text evidence="10">The sequence shown here is derived from an EMBL/GenBank/DDBJ whole genome shotgun (WGS) entry which is preliminary data.</text>
</comment>
<keyword evidence="4 8" id="KW-1133">Transmembrane helix</keyword>
<dbReference type="GO" id="GO:0016020">
    <property type="term" value="C:membrane"/>
    <property type="evidence" value="ECO:0007669"/>
    <property type="project" value="UniProtKB-SubCell"/>
</dbReference>
<evidence type="ECO:0000256" key="7">
    <source>
        <dbReference type="SAM" id="MobiDB-lite"/>
    </source>
</evidence>
<evidence type="ECO:0000256" key="3">
    <source>
        <dbReference type="ARBA" id="ARBA00022692"/>
    </source>
</evidence>
<organism evidence="10 11">
    <name type="scientific">Venustampulla echinocandica</name>
    <dbReference type="NCBI Taxonomy" id="2656787"/>
    <lineage>
        <taxon>Eukaryota</taxon>
        <taxon>Fungi</taxon>
        <taxon>Dikarya</taxon>
        <taxon>Ascomycota</taxon>
        <taxon>Pezizomycotina</taxon>
        <taxon>Leotiomycetes</taxon>
        <taxon>Helotiales</taxon>
        <taxon>Pleuroascaceae</taxon>
        <taxon>Venustampulla</taxon>
    </lineage>
</organism>
<keyword evidence="2" id="KW-0813">Transport</keyword>
<dbReference type="EMBL" id="NPIC01000002">
    <property type="protein sequence ID" value="RDL39414.1"/>
    <property type="molecule type" value="Genomic_DNA"/>
</dbReference>
<gene>
    <name evidence="10" type="ORF">BP5553_03754</name>
</gene>
<dbReference type="AlphaFoldDB" id="A0A370TV49"/>
<evidence type="ECO:0000313" key="10">
    <source>
        <dbReference type="EMBL" id="RDL39414.1"/>
    </source>
</evidence>
<dbReference type="STRING" id="2656787.A0A370TV49"/>
<evidence type="ECO:0000256" key="5">
    <source>
        <dbReference type="ARBA" id="ARBA00023065"/>
    </source>
</evidence>
<proteinExistence type="predicted"/>
<feature type="compositionally biased region" description="Acidic residues" evidence="7">
    <location>
        <begin position="592"/>
        <end position="603"/>
    </location>
</feature>
<keyword evidence="5" id="KW-0406">Ion transport</keyword>
<sequence>MPISLSRHGSMLPIAKMRANDRDRSRTRIDTYPLANSSRKKERRWPLVLRFWKGSIHGTIIFPVSVHALLAAFIVYVNQRTNNDFNLPSSIIPSLSIVVGLMLVFRNQTAYSRFWGGRCELNIVTTAIRCLSRELLVLVPAPQASGLHTVLSSDSMLPRNIRAQMISRERDASPSVEREPELSKADEARTIETVKILIAMLYTIKNHLRAEWGVALSPGTSLTEDGQDATTEEYKDLLPTGLKGYEHRGLGLTLELATFIEKFISEGVKKGWFHNAASSRMLSQLDDLIKAYGNMEVIRLVPIPVAHLQVLSAQTLALFCGILPFALASELDWWAVPLVAFVAFTLYGIEGIAQTYEDPFGVAKINIDLDGFVADARKEVEVLLTAWQTQGAGNGGMFRPRIGESPKSDNSSMHYTDLVNENGQNLARSQVRVVVNDDDSGRLRTRMASVCVRSGNTPPTKDLLDWHIITVDDMASNPKRTDRRKRQTRLTFDPVDPPANSSPSQLTPAKVRYEHPDKSRTAIRPPGLFTTRTTRSGEKRQPIQVDTTSYRDPPTISSSQAAPTPRQTIVQLSDEDSDVVTPLKRRRRPVSEEEEVDDEDDSDISPHPAKRLRKFLEERDDDSDSDLPSSSGLTFRNRRTATPGSSDANDRYTRQNKTKRHRTEKEKQLEKLRRKRAGEKDPELTPSESESGESDSNLVEALSEFEDEEMEEETVEKPRTSPKPPQPDKDGSDEDDFIIEDDEENLGVPHHAIPLEFTYANNKPEKEHFKDVVEWLVHKKLNPAFPSRDPVYVRAFEKLNQKPAILRSSKYGSSQWTADFNAALDARPVFEERRLGPGEGLALRGEIRCEACNRGSHPTSYAIQFKGKAYDNHTLEELQQENDSDDESECNDKSGSESDRSRSVDGTGRHLPSEETEWLAGRFCRDKARKAHLLAHWKYHLYEWVLGTLEAEGELDAEHLVKRERMRSWEKKNYANSVVDRWDENGQLRGLYEDYKNQISELEEAREHGGWEISQFDGKDYAMSENRAMPRPFFLFGLVPTCPVFYTMQPKASSQQVSTIVSSDTLAIPGQIVETTEILDKYQNVPTK</sequence>
<feature type="compositionally biased region" description="Polar residues" evidence="7">
    <location>
        <begin position="544"/>
        <end position="571"/>
    </location>
</feature>
<comment type="subcellular location">
    <subcellularLocation>
        <location evidence="1">Membrane</location>
        <topology evidence="1">Multi-pass membrane protein</topology>
    </subcellularLocation>
</comment>
<evidence type="ECO:0000256" key="4">
    <source>
        <dbReference type="ARBA" id="ARBA00022989"/>
    </source>
</evidence>
<feature type="compositionally biased region" description="Polar residues" evidence="7">
    <location>
        <begin position="686"/>
        <end position="697"/>
    </location>
</feature>
<feature type="domain" description="DUF4211" evidence="9">
    <location>
        <begin position="736"/>
        <end position="875"/>
    </location>
</feature>
<dbReference type="GO" id="GO:0005254">
    <property type="term" value="F:chloride channel activity"/>
    <property type="evidence" value="ECO:0007669"/>
    <property type="project" value="InterPro"/>
</dbReference>
<dbReference type="InterPro" id="IPR044669">
    <property type="entry name" value="YneE/VCCN1/2-like"/>
</dbReference>
<evidence type="ECO:0000256" key="8">
    <source>
        <dbReference type="SAM" id="Phobius"/>
    </source>
</evidence>
<keyword evidence="11" id="KW-1185">Reference proteome</keyword>